<gene>
    <name evidence="1" type="ORF">EWV92_13160</name>
</gene>
<proteinExistence type="predicted"/>
<dbReference type="EMBL" id="SFBI01000110">
    <property type="protein sequence ID" value="TRU35884.1"/>
    <property type="molecule type" value="Genomic_DNA"/>
</dbReference>
<sequence length="70" mass="7934">MTPNQDIFVKTFPEKRSIVRLKVYNFSKASIKLKSSQDHPKKTIRISGTDALATSSKKEETLSHNIDISQ</sequence>
<evidence type="ECO:0000313" key="1">
    <source>
        <dbReference type="EMBL" id="TRU35884.1"/>
    </source>
</evidence>
<protein>
    <submittedName>
        <fullName evidence="1">Uncharacterized protein</fullName>
    </submittedName>
</protein>
<organism evidence="1 2">
    <name type="scientific">Microcystis aeruginosa Ma_MB_S_20031200_S102</name>
    <dbReference type="NCBI Taxonomy" id="2486254"/>
    <lineage>
        <taxon>Bacteria</taxon>
        <taxon>Bacillati</taxon>
        <taxon>Cyanobacteriota</taxon>
        <taxon>Cyanophyceae</taxon>
        <taxon>Oscillatoriophycideae</taxon>
        <taxon>Chroococcales</taxon>
        <taxon>Microcystaceae</taxon>
        <taxon>Microcystis</taxon>
    </lineage>
</organism>
<comment type="caution">
    <text evidence="1">The sequence shown here is derived from an EMBL/GenBank/DDBJ whole genome shotgun (WGS) entry which is preliminary data.</text>
</comment>
<dbReference type="Proteomes" id="UP000317708">
    <property type="component" value="Unassembled WGS sequence"/>
</dbReference>
<name>A0A552EN60_MICAE</name>
<reference evidence="1 2" key="1">
    <citation type="submission" date="2019-01" db="EMBL/GenBank/DDBJ databases">
        <title>Coherence of Microcystis species and biogeography revealed through population genomics.</title>
        <authorList>
            <person name="Perez-Carrascal O.M."/>
            <person name="Terrat Y."/>
            <person name="Giani A."/>
            <person name="Fortin N."/>
            <person name="Tromas N."/>
            <person name="Shapiro B.J."/>
        </authorList>
    </citation>
    <scope>NUCLEOTIDE SEQUENCE [LARGE SCALE GENOMIC DNA]</scope>
    <source>
        <strain evidence="1">Ma_MB_S_20031200_S102</strain>
    </source>
</reference>
<dbReference type="AlphaFoldDB" id="A0A552EN60"/>
<evidence type="ECO:0000313" key="2">
    <source>
        <dbReference type="Proteomes" id="UP000317708"/>
    </source>
</evidence>
<accession>A0A552EN60</accession>